<name>A0A4P9A3L0_9BACT</name>
<dbReference type="PANTHER" id="PTHR33734:SF22">
    <property type="entry name" value="MEMBRANE-BOUND LYTIC MUREIN TRANSGLYCOSYLASE D"/>
    <property type="match status" value="1"/>
</dbReference>
<keyword evidence="1" id="KW-0732">Signal</keyword>
<feature type="domain" description="LysM" evidence="5">
    <location>
        <begin position="152"/>
        <end position="196"/>
    </location>
</feature>
<evidence type="ECO:0000256" key="2">
    <source>
        <dbReference type="ARBA" id="ARBA00022801"/>
    </source>
</evidence>
<dbReference type="InterPro" id="IPR018392">
    <property type="entry name" value="LysM"/>
</dbReference>
<organism evidence="6 7">
    <name type="scientific">Candidatus Nanosynbacter featherlites</name>
    <dbReference type="NCBI Taxonomy" id="2572088"/>
    <lineage>
        <taxon>Bacteria</taxon>
        <taxon>Candidatus Saccharimonadota</taxon>
        <taxon>Candidatus Saccharimonadia</taxon>
        <taxon>Candidatus Nanosynbacterales</taxon>
        <taxon>Candidatus Nanosynbacteraceae</taxon>
        <taxon>Candidatus Nanosynbacter</taxon>
    </lineage>
</organism>
<dbReference type="Pfam" id="PF01476">
    <property type="entry name" value="LysM"/>
    <property type="match status" value="2"/>
</dbReference>
<dbReference type="GO" id="GO:0016787">
    <property type="term" value="F:hydrolase activity"/>
    <property type="evidence" value="ECO:0007669"/>
    <property type="project" value="UniProtKB-KW"/>
</dbReference>
<dbReference type="KEGG" id="nft:FBF37_02920"/>
<dbReference type="Gene3D" id="3.10.350.10">
    <property type="entry name" value="LysM domain"/>
    <property type="match status" value="2"/>
</dbReference>
<dbReference type="Pfam" id="PF05257">
    <property type="entry name" value="CHAP"/>
    <property type="match status" value="1"/>
</dbReference>
<accession>A0A4P9A3L0</accession>
<evidence type="ECO:0000256" key="3">
    <source>
        <dbReference type="ARBA" id="ARBA00023316"/>
    </source>
</evidence>
<keyword evidence="2" id="KW-0378">Hydrolase</keyword>
<dbReference type="SUPFAM" id="SSF54106">
    <property type="entry name" value="LysM domain"/>
    <property type="match status" value="2"/>
</dbReference>
<dbReference type="PROSITE" id="PS51782">
    <property type="entry name" value="LYSM"/>
    <property type="match status" value="2"/>
</dbReference>
<dbReference type="InterPro" id="IPR038765">
    <property type="entry name" value="Papain-like_cys_pep_sf"/>
</dbReference>
<dbReference type="Gene3D" id="3.90.1720.10">
    <property type="entry name" value="endopeptidase domain like (from Nostoc punctiforme)"/>
    <property type="match status" value="1"/>
</dbReference>
<dbReference type="PANTHER" id="PTHR33734">
    <property type="entry name" value="LYSM DOMAIN-CONTAINING GPI-ANCHORED PROTEIN 2"/>
    <property type="match status" value="1"/>
</dbReference>
<dbReference type="OrthoDB" id="9813368at2"/>
<gene>
    <name evidence="6" type="ORF">FBF37_02920</name>
</gene>
<proteinExistence type="predicted"/>
<protein>
    <submittedName>
        <fullName evidence="6">LysM peptidoglycan-binding domain-containing protein</fullName>
    </submittedName>
</protein>
<dbReference type="AlphaFoldDB" id="A0A4P9A3L0"/>
<dbReference type="EMBL" id="CP040004">
    <property type="protein sequence ID" value="QCT42403.1"/>
    <property type="molecule type" value="Genomic_DNA"/>
</dbReference>
<dbReference type="Proteomes" id="UP000310639">
    <property type="component" value="Chromosome"/>
</dbReference>
<evidence type="ECO:0000259" key="4">
    <source>
        <dbReference type="PROSITE" id="PS50911"/>
    </source>
</evidence>
<dbReference type="CDD" id="cd00118">
    <property type="entry name" value="LysM"/>
    <property type="match status" value="2"/>
</dbReference>
<dbReference type="InterPro" id="IPR007921">
    <property type="entry name" value="CHAP_dom"/>
</dbReference>
<dbReference type="SMART" id="SM00257">
    <property type="entry name" value="LysM"/>
    <property type="match status" value="2"/>
</dbReference>
<sequence length="340" mass="36430">MTINNYHQGTGVVGVEVSAQESQVANPNSKPTAATKEKISVDQLEVADAVASLAEATDLPSAGDLREATTSLQIQKQLAQTDTEVISKPQLIQPETSSQRGITEYVTKPGDDLAKIAAKFKISTQTLRWANNMTSDAVEPGRTLLVPQVDGVVYTVKEGDTIAAIASKYKVDTERVLLYNSLDRVAQPTVNTRIVLPGGELPENERPGYVAPRGGRSGNSHSGYSGVSYGNVAASVGNRYAPGNCTWYSYERRLALGRPIGSFWGNANTWAASARAAGFTVNKTPAPGAIFQSSGGYYGHVGIVDRVENGRVFVSDMNFAGYNVITHRELTNPGAYNYIH</sequence>
<feature type="domain" description="Peptidase C51" evidence="4">
    <location>
        <begin position="220"/>
        <end position="340"/>
    </location>
</feature>
<evidence type="ECO:0000313" key="6">
    <source>
        <dbReference type="EMBL" id="QCT42403.1"/>
    </source>
</evidence>
<dbReference type="InterPro" id="IPR036779">
    <property type="entry name" value="LysM_dom_sf"/>
</dbReference>
<evidence type="ECO:0000259" key="5">
    <source>
        <dbReference type="PROSITE" id="PS51782"/>
    </source>
</evidence>
<dbReference type="SUPFAM" id="SSF54001">
    <property type="entry name" value="Cysteine proteinases"/>
    <property type="match status" value="1"/>
</dbReference>
<keyword evidence="7" id="KW-1185">Reference proteome</keyword>
<keyword evidence="3" id="KW-0961">Cell wall biogenesis/degradation</keyword>
<dbReference type="GO" id="GO:0071555">
    <property type="term" value="P:cell wall organization"/>
    <property type="evidence" value="ECO:0007669"/>
    <property type="project" value="UniProtKB-KW"/>
</dbReference>
<dbReference type="PROSITE" id="PS50911">
    <property type="entry name" value="CHAP"/>
    <property type="match status" value="1"/>
</dbReference>
<evidence type="ECO:0000256" key="1">
    <source>
        <dbReference type="ARBA" id="ARBA00022729"/>
    </source>
</evidence>
<dbReference type="RefSeq" id="WP_138079325.1">
    <property type="nucleotide sequence ID" value="NZ_CP040004.1"/>
</dbReference>
<feature type="domain" description="LysM" evidence="5">
    <location>
        <begin position="103"/>
        <end position="146"/>
    </location>
</feature>
<evidence type="ECO:0000313" key="7">
    <source>
        <dbReference type="Proteomes" id="UP000310639"/>
    </source>
</evidence>
<reference evidence="6 7" key="1">
    <citation type="submission" date="2019-04" db="EMBL/GenBank/DDBJ databases">
        <title>Saccharibacteria TM7 genomes.</title>
        <authorList>
            <person name="Bor B."/>
            <person name="He X."/>
            <person name="Chen T."/>
            <person name="Dewhirst F.E."/>
        </authorList>
    </citation>
    <scope>NUCLEOTIDE SEQUENCE [LARGE SCALE GENOMIC DNA]</scope>
    <source>
        <strain evidence="6 7">BB001</strain>
    </source>
</reference>